<evidence type="ECO:0000256" key="1">
    <source>
        <dbReference type="SAM" id="MobiDB-lite"/>
    </source>
</evidence>
<feature type="region of interest" description="Disordered" evidence="1">
    <location>
        <begin position="387"/>
        <end position="429"/>
    </location>
</feature>
<keyword evidence="4" id="KW-1185">Reference proteome</keyword>
<evidence type="ECO:0000313" key="4">
    <source>
        <dbReference type="Proteomes" id="UP000070134"/>
    </source>
</evidence>
<organism evidence="3 4">
    <name type="scientific">Sinomonas atrocyanea</name>
    <dbReference type="NCBI Taxonomy" id="37927"/>
    <lineage>
        <taxon>Bacteria</taxon>
        <taxon>Bacillati</taxon>
        <taxon>Actinomycetota</taxon>
        <taxon>Actinomycetes</taxon>
        <taxon>Micrococcales</taxon>
        <taxon>Micrococcaceae</taxon>
        <taxon>Sinomonas</taxon>
    </lineage>
</organism>
<dbReference type="EMBL" id="CP014518">
    <property type="protein sequence ID" value="AMM31693.1"/>
    <property type="molecule type" value="Genomic_DNA"/>
</dbReference>
<dbReference type="Proteomes" id="UP000070134">
    <property type="component" value="Chromosome"/>
</dbReference>
<dbReference type="AlphaFoldDB" id="A0A126ZX67"/>
<reference evidence="3 4" key="1">
    <citation type="submission" date="2016-02" db="EMBL/GenBank/DDBJ databases">
        <title>Complete genome of Sinomonas atrocyanea KCTC 3377.</title>
        <authorList>
            <person name="Kim K.M."/>
        </authorList>
    </citation>
    <scope>NUCLEOTIDE SEQUENCE [LARGE SCALE GENOMIC DNA]</scope>
    <source>
        <strain evidence="3 4">KCTC 3377</strain>
    </source>
</reference>
<evidence type="ECO:0000259" key="2">
    <source>
        <dbReference type="Pfam" id="PF09994"/>
    </source>
</evidence>
<name>A0A126ZX67_9MICC</name>
<dbReference type="OrthoDB" id="4378831at2"/>
<dbReference type="PANTHER" id="PTHR33840">
    <property type="match status" value="1"/>
</dbReference>
<proteinExistence type="predicted"/>
<dbReference type="SUPFAM" id="SSF53474">
    <property type="entry name" value="alpha/beta-Hydrolases"/>
    <property type="match status" value="1"/>
</dbReference>
<dbReference type="RefSeq" id="WP_066496054.1">
    <property type="nucleotide sequence ID" value="NZ_BJMO01000042.1"/>
</dbReference>
<gene>
    <name evidence="3" type="ORF">SA2016_1008</name>
</gene>
<accession>A0A126ZX67</accession>
<dbReference type="STRING" id="37927.SA2016_1008"/>
<sequence length="429" mass="48326">MEKKRKKIIVCCDGTWDRRDQTTDGVPCPSNVVKLYNALAPQDLDGLEQKKFYIEGVGTGRWDHLWGGAFGFGLSKNVREAYRDIAKSYKPGDEIILIGFSRGAFTARSTAGFIRNCGLLKPENLKMLNQAYAFYKDRGPATKPSSPAAVDFRRKHHCYEPDIRCIAVWDTVGALGIPINGLRWVNVFNRQWRFHDTDLSTKVKFAFQALAIDERRNSFEPSVWTQQAHASEQTLEQMWFSGSHGDVGGGNRDNSLADVALMWIVERLTTNCHVAFSDDGFSMPPAKYLTRPNPLAQLTASWTGGWRVLRPYSRTLLSSDSEWIASTAKYRYKKDDNYSPANLIPHLDNKERFVRIEPRRTATAEPPKTEISQPLVDTDQVDAAGILKAAMSNGPRATRPRAATSAHPMPGHRRPPDWHPRRPGRSPRA</sequence>
<dbReference type="PANTHER" id="PTHR33840:SF1">
    <property type="entry name" value="TLE1 PHOSPHOLIPASE DOMAIN-CONTAINING PROTEIN"/>
    <property type="match status" value="1"/>
</dbReference>
<protein>
    <recommendedName>
        <fullName evidence="2">T6SS Phospholipase effector Tle1-like catalytic domain-containing protein</fullName>
    </recommendedName>
</protein>
<feature type="domain" description="T6SS Phospholipase effector Tle1-like catalytic" evidence="2">
    <location>
        <begin position="6"/>
        <end position="266"/>
    </location>
</feature>
<evidence type="ECO:0000313" key="3">
    <source>
        <dbReference type="EMBL" id="AMM31693.1"/>
    </source>
</evidence>
<dbReference type="Pfam" id="PF09994">
    <property type="entry name" value="T6SS_Tle1-like_cat"/>
    <property type="match status" value="1"/>
</dbReference>
<feature type="compositionally biased region" description="Low complexity" evidence="1">
    <location>
        <begin position="395"/>
        <end position="404"/>
    </location>
</feature>
<dbReference type="InterPro" id="IPR018712">
    <property type="entry name" value="Tle1-like_cat"/>
</dbReference>
<dbReference type="InterPro" id="IPR029058">
    <property type="entry name" value="AB_hydrolase_fold"/>
</dbReference>
<dbReference type="KEGG" id="satk:SA2016_1008"/>